<evidence type="ECO:0000313" key="10">
    <source>
        <dbReference type="Proteomes" id="UP000294567"/>
    </source>
</evidence>
<proteinExistence type="inferred from homology"/>
<feature type="coiled-coil region" evidence="7">
    <location>
        <begin position="684"/>
        <end position="949"/>
    </location>
</feature>
<dbReference type="CDD" id="cd03278">
    <property type="entry name" value="ABC_SMC_barmotin"/>
    <property type="match status" value="2"/>
</dbReference>
<evidence type="ECO:0000256" key="7">
    <source>
        <dbReference type="HAMAP-Rule" id="MF_01894"/>
    </source>
</evidence>
<dbReference type="GO" id="GO:0003677">
    <property type="term" value="F:DNA binding"/>
    <property type="evidence" value="ECO:0007669"/>
    <property type="project" value="UniProtKB-UniRule"/>
</dbReference>
<dbReference type="GO" id="GO:0005524">
    <property type="term" value="F:ATP binding"/>
    <property type="evidence" value="ECO:0007669"/>
    <property type="project" value="UniProtKB-UniRule"/>
</dbReference>
<keyword evidence="4 7" id="KW-0067">ATP-binding</keyword>
<dbReference type="InterPro" id="IPR010935">
    <property type="entry name" value="SMC_hinge"/>
</dbReference>
<dbReference type="GO" id="GO:0007062">
    <property type="term" value="P:sister chromatid cohesion"/>
    <property type="evidence" value="ECO:0007669"/>
    <property type="project" value="InterPro"/>
</dbReference>
<dbReference type="AlphaFoldDB" id="A0A4R3KVH5"/>
<evidence type="ECO:0000256" key="5">
    <source>
        <dbReference type="ARBA" id="ARBA00023054"/>
    </source>
</evidence>
<dbReference type="Gene3D" id="1.20.1060.20">
    <property type="match status" value="1"/>
</dbReference>
<comment type="similarity">
    <text evidence="7">Belongs to the SMC family.</text>
</comment>
<dbReference type="InterPro" id="IPR036277">
    <property type="entry name" value="SMC_hinge_sf"/>
</dbReference>
<comment type="subcellular location">
    <subcellularLocation>
        <location evidence="1 7">Cytoplasm</location>
    </subcellularLocation>
</comment>
<keyword evidence="2 7" id="KW-0963">Cytoplasm</keyword>
<evidence type="ECO:0000256" key="4">
    <source>
        <dbReference type="ARBA" id="ARBA00022840"/>
    </source>
</evidence>
<keyword evidence="5 7" id="KW-0175">Coiled coil</keyword>
<dbReference type="EMBL" id="SMAE01000005">
    <property type="protein sequence ID" value="TCS89629.1"/>
    <property type="molecule type" value="Genomic_DNA"/>
</dbReference>
<dbReference type="InterPro" id="IPR011890">
    <property type="entry name" value="SMC_prok"/>
</dbReference>
<dbReference type="Pfam" id="PF06470">
    <property type="entry name" value="SMC_hinge"/>
    <property type="match status" value="1"/>
</dbReference>
<evidence type="ECO:0000256" key="6">
    <source>
        <dbReference type="ARBA" id="ARBA00023125"/>
    </source>
</evidence>
<keyword evidence="3 7" id="KW-0547">Nucleotide-binding</keyword>
<organism evidence="9 10">
    <name type="scientific">Keratinibaculum paraultunense</name>
    <dbReference type="NCBI Taxonomy" id="1278232"/>
    <lineage>
        <taxon>Bacteria</taxon>
        <taxon>Bacillati</taxon>
        <taxon>Bacillota</taxon>
        <taxon>Tissierellia</taxon>
        <taxon>Tissierellales</taxon>
        <taxon>Tepidimicrobiaceae</taxon>
        <taxon>Keratinibaculum</taxon>
    </lineage>
</organism>
<dbReference type="InterPro" id="IPR024704">
    <property type="entry name" value="SMC"/>
</dbReference>
<dbReference type="OrthoDB" id="9808768at2"/>
<evidence type="ECO:0000256" key="2">
    <source>
        <dbReference type="ARBA" id="ARBA00022490"/>
    </source>
</evidence>
<dbReference type="FunFam" id="3.40.50.300:FF:000984">
    <property type="entry name" value="Chromosome partition protein Smc"/>
    <property type="match status" value="1"/>
</dbReference>
<dbReference type="Proteomes" id="UP000294567">
    <property type="component" value="Unassembled WGS sequence"/>
</dbReference>
<evidence type="ECO:0000256" key="3">
    <source>
        <dbReference type="ARBA" id="ARBA00022741"/>
    </source>
</evidence>
<feature type="domain" description="SMC hinge" evidence="8">
    <location>
        <begin position="525"/>
        <end position="642"/>
    </location>
</feature>
<comment type="caution">
    <text evidence="9">The sequence shown here is derived from an EMBL/GenBank/DDBJ whole genome shotgun (WGS) entry which is preliminary data.</text>
</comment>
<keyword evidence="6 7" id="KW-0238">DNA-binding</keyword>
<comment type="domain">
    <text evidence="7">Contains large globular domains required for ATP hydrolysis at each terminus and a third globular domain forming a flexible hinge near the middle of the molecule. These domains are separated by coiled-coil structures.</text>
</comment>
<gene>
    <name evidence="7" type="primary">smc</name>
    <name evidence="9" type="ORF">EDD65_105103</name>
</gene>
<dbReference type="GO" id="GO:0016887">
    <property type="term" value="F:ATP hydrolysis activity"/>
    <property type="evidence" value="ECO:0007669"/>
    <property type="project" value="InterPro"/>
</dbReference>
<dbReference type="PIRSF" id="PIRSF005719">
    <property type="entry name" value="SMC"/>
    <property type="match status" value="1"/>
</dbReference>
<protein>
    <recommendedName>
        <fullName evidence="7">Chromosome partition protein Smc</fullName>
    </recommendedName>
</protein>
<dbReference type="SUPFAM" id="SSF75553">
    <property type="entry name" value="Smc hinge domain"/>
    <property type="match status" value="1"/>
</dbReference>
<evidence type="ECO:0000256" key="1">
    <source>
        <dbReference type="ARBA" id="ARBA00004496"/>
    </source>
</evidence>
<feature type="coiled-coil region" evidence="7">
    <location>
        <begin position="167"/>
        <end position="447"/>
    </location>
</feature>
<dbReference type="Gene3D" id="3.30.70.1620">
    <property type="match status" value="1"/>
</dbReference>
<name>A0A4R3KVH5_9FIRM</name>
<dbReference type="Pfam" id="PF02463">
    <property type="entry name" value="SMC_N"/>
    <property type="match status" value="1"/>
</dbReference>
<comment type="function">
    <text evidence="7">Required for chromosome condensation and partitioning.</text>
</comment>
<dbReference type="GO" id="GO:0005694">
    <property type="term" value="C:chromosome"/>
    <property type="evidence" value="ECO:0007669"/>
    <property type="project" value="InterPro"/>
</dbReference>
<feature type="binding site" evidence="7">
    <location>
        <begin position="32"/>
        <end position="39"/>
    </location>
    <ligand>
        <name>ATP</name>
        <dbReference type="ChEBI" id="CHEBI:30616"/>
    </ligand>
</feature>
<dbReference type="GO" id="GO:0007059">
    <property type="term" value="P:chromosome segregation"/>
    <property type="evidence" value="ECO:0007669"/>
    <property type="project" value="UniProtKB-UniRule"/>
</dbReference>
<keyword evidence="10" id="KW-1185">Reference proteome</keyword>
<evidence type="ECO:0000313" key="9">
    <source>
        <dbReference type="EMBL" id="TCS89629.1"/>
    </source>
</evidence>
<accession>A0A4R3KVH5</accession>
<dbReference type="HAMAP" id="MF_01894">
    <property type="entry name" value="Smc_prok"/>
    <property type="match status" value="1"/>
</dbReference>
<dbReference type="GO" id="GO:0006260">
    <property type="term" value="P:DNA replication"/>
    <property type="evidence" value="ECO:0007669"/>
    <property type="project" value="UniProtKB-UniRule"/>
</dbReference>
<dbReference type="GO" id="GO:0030261">
    <property type="term" value="P:chromosome condensation"/>
    <property type="evidence" value="ECO:0007669"/>
    <property type="project" value="InterPro"/>
</dbReference>
<dbReference type="NCBIfam" id="TIGR02168">
    <property type="entry name" value="SMC_prok_B"/>
    <property type="match status" value="1"/>
</dbReference>
<dbReference type="GO" id="GO:0005737">
    <property type="term" value="C:cytoplasm"/>
    <property type="evidence" value="ECO:0007669"/>
    <property type="project" value="UniProtKB-SubCell"/>
</dbReference>
<dbReference type="Gene3D" id="3.40.50.300">
    <property type="entry name" value="P-loop containing nucleotide triphosphate hydrolases"/>
    <property type="match status" value="2"/>
</dbReference>
<dbReference type="PANTHER" id="PTHR43977">
    <property type="entry name" value="STRUCTURAL MAINTENANCE OF CHROMOSOMES PROTEIN 3"/>
    <property type="match status" value="1"/>
</dbReference>
<evidence type="ECO:0000259" key="8">
    <source>
        <dbReference type="SMART" id="SM00968"/>
    </source>
</evidence>
<reference evidence="9 10" key="1">
    <citation type="submission" date="2019-03" db="EMBL/GenBank/DDBJ databases">
        <title>Genomic Encyclopedia of Type Strains, Phase IV (KMG-IV): sequencing the most valuable type-strain genomes for metagenomic binning, comparative biology and taxonomic classification.</title>
        <authorList>
            <person name="Goeker M."/>
        </authorList>
    </citation>
    <scope>NUCLEOTIDE SEQUENCE [LARGE SCALE GENOMIC DNA]</scope>
    <source>
        <strain evidence="9 10">DSM 26752</strain>
    </source>
</reference>
<dbReference type="SUPFAM" id="SSF52540">
    <property type="entry name" value="P-loop containing nucleoside triphosphate hydrolases"/>
    <property type="match status" value="1"/>
</dbReference>
<dbReference type="InterPro" id="IPR003395">
    <property type="entry name" value="RecF/RecN/SMC_N"/>
</dbReference>
<sequence>MYLKKVEIRGFKSFADKIEVDFKEGITAIVGPNGSGKSNIADAIRWALGEQSIKTLRGSKMEDVIFSGTDNRKPLGYAEVNIIFDNKDEFIPIDYQEVAITRRVFRSGESEYYLNKNPCRLKDIKELFMDTGVGKDGYSIIGQGKVDEILSTKPEDRRIIFEEAAGIVKYKSKKEEAKKKLEKTQDNLIRLKDIIAELERQAAHLKEQSEKANIFLQLSNNLKELEVNIFIRDIEKISEELELIQKERTSLINDINEKKKERENIESQFNLMKSNIESIDFKIDKLQNEKMELLNKLNECKNRVQILEEKQKFFIKDVKRLTEEIDDLKIHEKELIKENENINIEIIDEKKSLETVKAKFEKKEIELKDVNNKIKLEEKKIDKEKDKIITSYNKMTDIKSKINNLESFEENIYKRMNQLEREIKCLKTNMEEDVQSLEKVKELEAEKKKQVLSCNRTLTDLKLKDENYSEQLNDIFSKLNDNKVELQGKISNYNLLKNMQNDYEGYFKSVKNLMIACKKDKKLKDKLIGLVADLIKVDEKYEKAIDVALGGSLQNIVTANEEDAKFIIEYLRKNNLGRITFLPLTTIKGDPININAKDRKKLNIIGLGSELVEYDTKYKNIIDYLLGRSIVVNNLDDATLVANRFNYRYKIVTLEGDIINAGGSMTGGSMNKSSGKLLNRNYILEKLRKEINILTEIQRDLEKQKNDIQLKREKNIQQLNYYEKTLQDFNVEVIKLENEKNNINAQIEKNHDAISKFNKELDSLNQELKGIKYDREIFEANLNSLESENEGIKDNVKNFMKQFECIKNIKEQLAKELTDLNIQINLLENKLIDKEEKYHNIQLELNDLKEIRQNKKLELNNIKNEIENIKSTIDSVTINMQNLTDMEKDKNNKLKLLQKDRTKEMEGYYVQQKQLKNINDELDQLEKIRNKLEVKKAKYMMQLENVKLRLKEDYELSYEDALDMWIEIEDMEYALLKVERLKKEIKELGTVNLNSIEEYKITKERLEFITKQMNDLIIAKADLKKVIEDMDIKMREQFLSSFNEIKENFNQIFKVLFNGGKADLIIEDEDNILNSGIDIIVQPPGKKLQNLSLLSGGEKSLTAVALLFAILQTKPTPFCILDEIDAALDEANINRYTNYLKSLSKDTQFIIITHRKSTMEIADVLYGVTMEEEGVSKVVSVKLTEDLDEIAS</sequence>
<dbReference type="SMART" id="SM00968">
    <property type="entry name" value="SMC_hinge"/>
    <property type="match status" value="1"/>
</dbReference>
<comment type="subunit">
    <text evidence="7">Homodimer.</text>
</comment>
<dbReference type="InterPro" id="IPR027417">
    <property type="entry name" value="P-loop_NTPase"/>
</dbReference>
<dbReference type="RefSeq" id="WP_158279995.1">
    <property type="nucleotide sequence ID" value="NZ_CP068564.1"/>
</dbReference>
<dbReference type="FunFam" id="3.40.50.300:FF:000901">
    <property type="entry name" value="Chromosome partition protein Smc"/>
    <property type="match status" value="1"/>
</dbReference>